<evidence type="ECO:0000256" key="2">
    <source>
        <dbReference type="PROSITE-ProRule" id="PRU00035"/>
    </source>
</evidence>
<feature type="domain" description="Bromo" evidence="4">
    <location>
        <begin position="108"/>
        <end position="160"/>
    </location>
</feature>
<dbReference type="AlphaFoldDB" id="A0A3P7NJY6"/>
<proteinExistence type="predicted"/>
<keyword evidence="6" id="KW-1185">Reference proteome</keyword>
<feature type="region of interest" description="Disordered" evidence="3">
    <location>
        <begin position="43"/>
        <end position="63"/>
    </location>
</feature>
<keyword evidence="1 2" id="KW-0103">Bromodomain</keyword>
<name>A0A3P7NJY6_CYLGO</name>
<dbReference type="Gene3D" id="1.20.920.10">
    <property type="entry name" value="Bromodomain-like"/>
    <property type="match status" value="1"/>
</dbReference>
<feature type="non-terminal residue" evidence="5">
    <location>
        <position position="160"/>
    </location>
</feature>
<protein>
    <recommendedName>
        <fullName evidence="4">Bromo domain-containing protein</fullName>
    </recommendedName>
</protein>
<dbReference type="GO" id="GO:0006355">
    <property type="term" value="P:regulation of DNA-templated transcription"/>
    <property type="evidence" value="ECO:0007669"/>
    <property type="project" value="TreeGrafter"/>
</dbReference>
<accession>A0A3P7NJY6</accession>
<dbReference type="Proteomes" id="UP000271889">
    <property type="component" value="Unassembled WGS sequence"/>
</dbReference>
<dbReference type="GO" id="GO:0000785">
    <property type="term" value="C:chromatin"/>
    <property type="evidence" value="ECO:0007669"/>
    <property type="project" value="TreeGrafter"/>
</dbReference>
<evidence type="ECO:0000256" key="1">
    <source>
        <dbReference type="ARBA" id="ARBA00023117"/>
    </source>
</evidence>
<dbReference type="PROSITE" id="PS50014">
    <property type="entry name" value="BROMODOMAIN_2"/>
    <property type="match status" value="1"/>
</dbReference>
<dbReference type="InterPro" id="IPR036427">
    <property type="entry name" value="Bromodomain-like_sf"/>
</dbReference>
<dbReference type="PRINTS" id="PR00503">
    <property type="entry name" value="BROMODOMAIN"/>
</dbReference>
<dbReference type="GO" id="GO:0006338">
    <property type="term" value="P:chromatin remodeling"/>
    <property type="evidence" value="ECO:0007669"/>
    <property type="project" value="TreeGrafter"/>
</dbReference>
<feature type="compositionally biased region" description="Polar residues" evidence="3">
    <location>
        <begin position="43"/>
        <end position="62"/>
    </location>
</feature>
<dbReference type="InterPro" id="IPR001487">
    <property type="entry name" value="Bromodomain"/>
</dbReference>
<dbReference type="Pfam" id="PF00439">
    <property type="entry name" value="Bromodomain"/>
    <property type="match status" value="1"/>
</dbReference>
<evidence type="ECO:0000313" key="5">
    <source>
        <dbReference type="EMBL" id="VDN35908.1"/>
    </source>
</evidence>
<dbReference type="OrthoDB" id="21449at2759"/>
<dbReference type="SUPFAM" id="SSF47370">
    <property type="entry name" value="Bromodomain"/>
    <property type="match status" value="1"/>
</dbReference>
<dbReference type="PANTHER" id="PTHR22880">
    <property type="entry name" value="FALZ-RELATED BROMODOMAIN-CONTAINING PROTEINS"/>
    <property type="match status" value="1"/>
</dbReference>
<evidence type="ECO:0000259" key="4">
    <source>
        <dbReference type="PROSITE" id="PS50014"/>
    </source>
</evidence>
<evidence type="ECO:0000313" key="6">
    <source>
        <dbReference type="Proteomes" id="UP000271889"/>
    </source>
</evidence>
<organism evidence="5 6">
    <name type="scientific">Cylicostephanus goldi</name>
    <name type="common">Nematode worm</name>
    <dbReference type="NCBI Taxonomy" id="71465"/>
    <lineage>
        <taxon>Eukaryota</taxon>
        <taxon>Metazoa</taxon>
        <taxon>Ecdysozoa</taxon>
        <taxon>Nematoda</taxon>
        <taxon>Chromadorea</taxon>
        <taxon>Rhabditida</taxon>
        <taxon>Rhabditina</taxon>
        <taxon>Rhabditomorpha</taxon>
        <taxon>Strongyloidea</taxon>
        <taxon>Strongylidae</taxon>
        <taxon>Cylicostephanus</taxon>
    </lineage>
</organism>
<dbReference type="PANTHER" id="PTHR22880:SF225">
    <property type="entry name" value="BROMODOMAIN-CONTAINING PROTEIN BET-1-RELATED"/>
    <property type="match status" value="1"/>
</dbReference>
<sequence>MLFIKDLFKFPLISPMSFLASMCAEVQRKPDSIVTQACQNDVTTAGSSKGTKSPWASPSQEPVNGIVQPRVVPPVEKPTRHTNQLDYMLSTVLRDLDYLLSTVLRDVMKHKHAWPFVTPVDAVKLNLPDYHKVIHRPMDLGTIKMRLKNTYYYSAKDCME</sequence>
<dbReference type="InterPro" id="IPR050935">
    <property type="entry name" value="Bromo_chromatin_reader"/>
</dbReference>
<dbReference type="EMBL" id="UYRV01128007">
    <property type="protein sequence ID" value="VDN35908.1"/>
    <property type="molecule type" value="Genomic_DNA"/>
</dbReference>
<evidence type="ECO:0000256" key="3">
    <source>
        <dbReference type="SAM" id="MobiDB-lite"/>
    </source>
</evidence>
<dbReference type="SMART" id="SM00297">
    <property type="entry name" value="BROMO"/>
    <property type="match status" value="1"/>
</dbReference>
<reference evidence="5 6" key="1">
    <citation type="submission" date="2018-11" db="EMBL/GenBank/DDBJ databases">
        <authorList>
            <consortium name="Pathogen Informatics"/>
        </authorList>
    </citation>
    <scope>NUCLEOTIDE SEQUENCE [LARGE SCALE GENOMIC DNA]</scope>
</reference>
<gene>
    <name evidence="5" type="ORF">CGOC_LOCUS13063</name>
</gene>
<dbReference type="GO" id="GO:0005634">
    <property type="term" value="C:nucleus"/>
    <property type="evidence" value="ECO:0007669"/>
    <property type="project" value="TreeGrafter"/>
</dbReference>